<accession>A0A8J6YTL1</accession>
<evidence type="ECO:0000313" key="5">
    <source>
        <dbReference type="Proteomes" id="UP000609121"/>
    </source>
</evidence>
<keyword evidence="5" id="KW-1185">Reference proteome</keyword>
<feature type="domain" description="Bacterial sugar transferase" evidence="3">
    <location>
        <begin position="5"/>
        <end position="200"/>
    </location>
</feature>
<evidence type="ECO:0000256" key="1">
    <source>
        <dbReference type="ARBA" id="ARBA00006464"/>
    </source>
</evidence>
<dbReference type="PANTHER" id="PTHR30576">
    <property type="entry name" value="COLANIC BIOSYNTHESIS UDP-GLUCOSE LIPID CARRIER TRANSFERASE"/>
    <property type="match status" value="1"/>
</dbReference>
<dbReference type="EMBL" id="JACVXA010000036">
    <property type="protein sequence ID" value="MBE3639003.1"/>
    <property type="molecule type" value="Genomic_DNA"/>
</dbReference>
<name>A0A8J6YTL1_9RHOB</name>
<dbReference type="GO" id="GO:0000271">
    <property type="term" value="P:polysaccharide biosynthetic process"/>
    <property type="evidence" value="ECO:0007669"/>
    <property type="project" value="UniProtKB-KW"/>
</dbReference>
<proteinExistence type="inferred from homology"/>
<keyword evidence="2" id="KW-0270">Exopolysaccharide synthesis</keyword>
<dbReference type="GO" id="GO:0016780">
    <property type="term" value="F:phosphotransferase activity, for other substituted phosphate groups"/>
    <property type="evidence" value="ECO:0007669"/>
    <property type="project" value="TreeGrafter"/>
</dbReference>
<sequence>MTPGKRAFDLLVALLLLPLLLPVIAAVAAAVLILDGRPVFYLSERMRSPSRGFTLVKFRTMTVDPARGGVTGGDKADQITRSGRWLRAVRLDELPQIWNVLRGDISLVGPRPPLRRYVEAAPALYAEVLACRPGLTGLATLRFHGHEARILARCRSAPETERVYLRRCVPRKARLDLIYRRNRSICLDIMILVQTFCAVLPGGRPKSS</sequence>
<dbReference type="RefSeq" id="WP_193183225.1">
    <property type="nucleotide sequence ID" value="NZ_JACVXA010000036.1"/>
</dbReference>
<organism evidence="4 5">
    <name type="scientific">Mangrovicoccus algicola</name>
    <dbReference type="NCBI Taxonomy" id="2771008"/>
    <lineage>
        <taxon>Bacteria</taxon>
        <taxon>Pseudomonadati</taxon>
        <taxon>Pseudomonadota</taxon>
        <taxon>Alphaproteobacteria</taxon>
        <taxon>Rhodobacterales</taxon>
        <taxon>Paracoccaceae</taxon>
        <taxon>Mangrovicoccus</taxon>
    </lineage>
</organism>
<keyword evidence="4" id="KW-0808">Transferase</keyword>
<evidence type="ECO:0000313" key="4">
    <source>
        <dbReference type="EMBL" id="MBE3639003.1"/>
    </source>
</evidence>
<dbReference type="Pfam" id="PF02397">
    <property type="entry name" value="Bac_transf"/>
    <property type="match status" value="1"/>
</dbReference>
<comment type="caution">
    <text evidence="4">The sequence shown here is derived from an EMBL/GenBank/DDBJ whole genome shotgun (WGS) entry which is preliminary data.</text>
</comment>
<dbReference type="InterPro" id="IPR003362">
    <property type="entry name" value="Bact_transf"/>
</dbReference>
<reference evidence="4" key="1">
    <citation type="submission" date="2020-09" db="EMBL/GenBank/DDBJ databases">
        <title>A novel bacterium of genus Mangrovicoccus, isolated from South China Sea.</title>
        <authorList>
            <person name="Huang H."/>
            <person name="Mo K."/>
            <person name="Hu Y."/>
        </authorList>
    </citation>
    <scope>NUCLEOTIDE SEQUENCE</scope>
    <source>
        <strain evidence="4">HB182678</strain>
    </source>
</reference>
<gene>
    <name evidence="4" type="ORF">ICN82_12395</name>
</gene>
<dbReference type="AlphaFoldDB" id="A0A8J6YTL1"/>
<protein>
    <submittedName>
        <fullName evidence="4">Sugar transferase</fullName>
    </submittedName>
</protein>
<dbReference type="Proteomes" id="UP000609121">
    <property type="component" value="Unassembled WGS sequence"/>
</dbReference>
<evidence type="ECO:0000256" key="2">
    <source>
        <dbReference type="ARBA" id="ARBA00023169"/>
    </source>
</evidence>
<dbReference type="PANTHER" id="PTHR30576:SF20">
    <property type="entry name" value="QUINOVOSAMINEPHOSPHOTRANSFERAE-RELATED"/>
    <property type="match status" value="1"/>
</dbReference>
<comment type="similarity">
    <text evidence="1">Belongs to the bacterial sugar transferase family.</text>
</comment>
<evidence type="ECO:0000259" key="3">
    <source>
        <dbReference type="Pfam" id="PF02397"/>
    </source>
</evidence>